<organism evidence="1 2">
    <name type="scientific">Flagellimonas pacifica</name>
    <dbReference type="NCBI Taxonomy" id="1247520"/>
    <lineage>
        <taxon>Bacteria</taxon>
        <taxon>Pseudomonadati</taxon>
        <taxon>Bacteroidota</taxon>
        <taxon>Flavobacteriia</taxon>
        <taxon>Flavobacteriales</taxon>
        <taxon>Flavobacteriaceae</taxon>
        <taxon>Flagellimonas</taxon>
    </lineage>
</organism>
<dbReference type="EMBL" id="OBEH01000002">
    <property type="protein sequence ID" value="SNY99804.1"/>
    <property type="molecule type" value="Genomic_DNA"/>
</dbReference>
<sequence>METKSFSLKRVNCTTLLIRKRNKQIFKIMKKLIAFSITCILSFQFVLSQEIPSKDWQIKTALMAVPQDYKDGAKVYGYNSAGEFTTLKEGNNDYIALASDPKRDRFSTAAYHKELESFMARGRELRKQGKDGKEIFDIREEEVKSGKLKMPDKATLCVFTGTVNEETKEIENPYVRYVFYIPFATGESTGLPTTPTPPGHAWLMNPGTHRAHIMITPPKD</sequence>
<evidence type="ECO:0000313" key="1">
    <source>
        <dbReference type="EMBL" id="SNY99804.1"/>
    </source>
</evidence>
<proteinExistence type="predicted"/>
<name>A0A285MRK1_9FLAO</name>
<reference evidence="2" key="1">
    <citation type="submission" date="2017-09" db="EMBL/GenBank/DDBJ databases">
        <authorList>
            <person name="Varghese N."/>
            <person name="Submissions S."/>
        </authorList>
    </citation>
    <scope>NUCLEOTIDE SEQUENCE [LARGE SCALE GENOMIC DNA]</scope>
    <source>
        <strain evidence="2">DSM 25885</strain>
    </source>
</reference>
<dbReference type="AlphaFoldDB" id="A0A285MRK1"/>
<evidence type="ECO:0000313" key="2">
    <source>
        <dbReference type="Proteomes" id="UP000219048"/>
    </source>
</evidence>
<accession>A0A285MRK1</accession>
<protein>
    <submittedName>
        <fullName evidence="1">Uncharacterized protein</fullName>
    </submittedName>
</protein>
<dbReference type="Proteomes" id="UP000219048">
    <property type="component" value="Unassembled WGS sequence"/>
</dbReference>
<gene>
    <name evidence="1" type="ORF">SAMN06265377_1618</name>
</gene>
<keyword evidence="2" id="KW-1185">Reference proteome</keyword>